<accession>A0ABR1DQ43</accession>
<comment type="caution">
    <text evidence="1">The sequence shown here is derived from an EMBL/GenBank/DDBJ whole genome shotgun (WGS) entry which is preliminary data.</text>
</comment>
<evidence type="ECO:0008006" key="3">
    <source>
        <dbReference type="Google" id="ProtNLM"/>
    </source>
</evidence>
<reference evidence="1 2" key="1">
    <citation type="submission" date="2023-08" db="EMBL/GenBank/DDBJ databases">
        <title>A Necator americanus chromosomal reference genome.</title>
        <authorList>
            <person name="Ilik V."/>
            <person name="Petrzelkova K.J."/>
            <person name="Pardy F."/>
            <person name="Fuh T."/>
            <person name="Niatou-Singa F.S."/>
            <person name="Gouil Q."/>
            <person name="Baker L."/>
            <person name="Ritchie M.E."/>
            <person name="Jex A.R."/>
            <person name="Gazzola D."/>
            <person name="Li H."/>
            <person name="Toshio Fujiwara R."/>
            <person name="Zhan B."/>
            <person name="Aroian R.V."/>
            <person name="Pafco B."/>
            <person name="Schwarz E.M."/>
        </authorList>
    </citation>
    <scope>NUCLEOTIDE SEQUENCE [LARGE SCALE GENOMIC DNA]</scope>
    <source>
        <strain evidence="1 2">Aroian</strain>
        <tissue evidence="1">Whole animal</tissue>
    </source>
</reference>
<proteinExistence type="predicted"/>
<name>A0ABR1DQ43_NECAM</name>
<keyword evidence="2" id="KW-1185">Reference proteome</keyword>
<evidence type="ECO:0000313" key="2">
    <source>
        <dbReference type="Proteomes" id="UP001303046"/>
    </source>
</evidence>
<organism evidence="1 2">
    <name type="scientific">Necator americanus</name>
    <name type="common">Human hookworm</name>
    <dbReference type="NCBI Taxonomy" id="51031"/>
    <lineage>
        <taxon>Eukaryota</taxon>
        <taxon>Metazoa</taxon>
        <taxon>Ecdysozoa</taxon>
        <taxon>Nematoda</taxon>
        <taxon>Chromadorea</taxon>
        <taxon>Rhabditida</taxon>
        <taxon>Rhabditina</taxon>
        <taxon>Rhabditomorpha</taxon>
        <taxon>Strongyloidea</taxon>
        <taxon>Ancylostomatidae</taxon>
        <taxon>Bunostominae</taxon>
        <taxon>Necator</taxon>
    </lineage>
</organism>
<protein>
    <recommendedName>
        <fullName evidence="3">Fatty-acid and retinol-binding protein 1</fullName>
    </recommendedName>
</protein>
<dbReference type="EMBL" id="JAVFWL010000004">
    <property type="protein sequence ID" value="KAK6752288.1"/>
    <property type="molecule type" value="Genomic_DNA"/>
</dbReference>
<sequence length="119" mass="13843">MYLCVPRETKTLQKFGLNEDFAFVLNRLRGADKNVLTVLKEFYDLFFEIVLGTKTVEAGLAEILKKFSEISPEMRQKIDDLFKLTSEDVKPHITKNMKLIFKKIVLVLVETCCWSPLRI</sequence>
<dbReference type="Proteomes" id="UP001303046">
    <property type="component" value="Unassembled WGS sequence"/>
</dbReference>
<gene>
    <name evidence="1" type="primary">Necator_chrIV.g16905</name>
    <name evidence="1" type="ORF">RB195_003607</name>
</gene>
<evidence type="ECO:0000313" key="1">
    <source>
        <dbReference type="EMBL" id="KAK6752288.1"/>
    </source>
</evidence>